<dbReference type="Proteomes" id="UP000554965">
    <property type="component" value="Unassembled WGS sequence"/>
</dbReference>
<organism evidence="1 2">
    <name type="scientific">Mycobacterium simulans</name>
    <dbReference type="NCBI Taxonomy" id="627089"/>
    <lineage>
        <taxon>Bacteria</taxon>
        <taxon>Bacillati</taxon>
        <taxon>Actinomycetota</taxon>
        <taxon>Actinomycetes</taxon>
        <taxon>Mycobacteriales</taxon>
        <taxon>Mycobacteriaceae</taxon>
        <taxon>Mycobacterium</taxon>
    </lineage>
</organism>
<dbReference type="EMBL" id="OCTY01000002">
    <property type="protein sequence ID" value="SOJ55259.1"/>
    <property type="molecule type" value="Genomic_DNA"/>
</dbReference>
<proteinExistence type="predicted"/>
<keyword evidence="2" id="KW-1185">Reference proteome</keyword>
<name>A0A7Z7IKL0_9MYCO</name>
<reference evidence="1 2" key="1">
    <citation type="submission" date="2017-10" db="EMBL/GenBank/DDBJ databases">
        <authorList>
            <consortium name="Urmite Genomes"/>
        </authorList>
    </citation>
    <scope>NUCLEOTIDE SEQUENCE [LARGE SCALE GENOMIC DNA]</scope>
    <source>
        <strain evidence="1 2">FB-527</strain>
    </source>
</reference>
<dbReference type="AlphaFoldDB" id="A0A7Z7IKL0"/>
<evidence type="ECO:0000313" key="2">
    <source>
        <dbReference type="Proteomes" id="UP000554965"/>
    </source>
</evidence>
<sequence length="72" mass="7461">MAAVGNFLRIGKRFDGKKLLILASPDMFLADTFLDLTGAVASVSSPGRRAMVSVVTAVPTAADVVAVRNGLI</sequence>
<protein>
    <submittedName>
        <fullName evidence="1">Uncharacterized protein</fullName>
    </submittedName>
</protein>
<evidence type="ECO:0000313" key="1">
    <source>
        <dbReference type="EMBL" id="SOJ55259.1"/>
    </source>
</evidence>
<gene>
    <name evidence="1" type="ORF">MSIMFB_02748</name>
</gene>
<accession>A0A7Z7IKL0</accession>
<comment type="caution">
    <text evidence="1">The sequence shown here is derived from an EMBL/GenBank/DDBJ whole genome shotgun (WGS) entry which is preliminary data.</text>
</comment>